<dbReference type="Gene3D" id="3.40.720.10">
    <property type="entry name" value="Alkaline Phosphatase, subunit A"/>
    <property type="match status" value="1"/>
</dbReference>
<reference evidence="6 7" key="1">
    <citation type="submission" date="2019-02" db="EMBL/GenBank/DDBJ databases">
        <title>Paenibacillus sp. nov., isolated from surface-sterilized tissue of Thalictrum simplex L.</title>
        <authorList>
            <person name="Tuo L."/>
        </authorList>
    </citation>
    <scope>NUCLEOTIDE SEQUENCE [LARGE SCALE GENOMIC DNA]</scope>
    <source>
        <strain evidence="6 7">N2SHLJ1</strain>
    </source>
</reference>
<dbReference type="CDD" id="cd16027">
    <property type="entry name" value="SGSH"/>
    <property type="match status" value="1"/>
</dbReference>
<name>A0A4Q9DVH7_9BACL</name>
<dbReference type="InterPro" id="IPR000917">
    <property type="entry name" value="Sulfatase_N"/>
</dbReference>
<sequence>MNIVYVHSHDTGRYIEPYGHAVPTPCLRKLAEDGVLFRQAFCAGPTCSPSRTGLLTGMAPHTAGMLGLAHRGFRLHDYSQHLASFLTRSGYETALCGEQHEAAADEIGRLGYKRNLSALNTEPAHEARDVQTARIAADFIRERHDKPFFASVGFYNTHRAKAGFPETGAPADPRYVMPPYPMYDTPENREDMAGFIASAGVVDRGVGIVRQALEETGQWENTILIYTTDHGIAFPHMKCNLYDTGIGVSLLMHIPGVAKGQVIDAIVSQLDLFPTLCELAKLEKPDWLQGTSMVPLLTGSASEIRSELFAEVTYHAAYEPMRCIRTKRYKLIRLYDDYDKLVMPNIDDGLSKRFLVDHGIRERTRSKAMLFDLYLDPVERENVIGESAYRAIAEELSERLDTWMRQTGDPLLSGSVPLPDGAWANGLDELNPT</sequence>
<keyword evidence="4" id="KW-0106">Calcium</keyword>
<comment type="similarity">
    <text evidence="1">Belongs to the sulfatase family.</text>
</comment>
<dbReference type="EMBL" id="SIRE01000003">
    <property type="protein sequence ID" value="TBL81047.1"/>
    <property type="molecule type" value="Genomic_DNA"/>
</dbReference>
<evidence type="ECO:0000256" key="2">
    <source>
        <dbReference type="ARBA" id="ARBA00022723"/>
    </source>
</evidence>
<dbReference type="Pfam" id="PF00884">
    <property type="entry name" value="Sulfatase"/>
    <property type="match status" value="1"/>
</dbReference>
<dbReference type="InterPro" id="IPR017850">
    <property type="entry name" value="Alkaline_phosphatase_core_sf"/>
</dbReference>
<dbReference type="AlphaFoldDB" id="A0A4Q9DVH7"/>
<organism evidence="6 7">
    <name type="scientific">Paenibacillus thalictri</name>
    <dbReference type="NCBI Taxonomy" id="2527873"/>
    <lineage>
        <taxon>Bacteria</taxon>
        <taxon>Bacillati</taxon>
        <taxon>Bacillota</taxon>
        <taxon>Bacilli</taxon>
        <taxon>Bacillales</taxon>
        <taxon>Paenibacillaceae</taxon>
        <taxon>Paenibacillus</taxon>
    </lineage>
</organism>
<proteinExistence type="inferred from homology"/>
<dbReference type="Proteomes" id="UP000293142">
    <property type="component" value="Unassembled WGS sequence"/>
</dbReference>
<evidence type="ECO:0000256" key="1">
    <source>
        <dbReference type="ARBA" id="ARBA00008779"/>
    </source>
</evidence>
<evidence type="ECO:0000256" key="4">
    <source>
        <dbReference type="ARBA" id="ARBA00022837"/>
    </source>
</evidence>
<protein>
    <submittedName>
        <fullName evidence="6">Sulfatase</fullName>
    </submittedName>
</protein>
<accession>A0A4Q9DVH7</accession>
<dbReference type="RefSeq" id="WP_131011761.1">
    <property type="nucleotide sequence ID" value="NZ_SIRE01000003.1"/>
</dbReference>
<dbReference type="InterPro" id="IPR024607">
    <property type="entry name" value="Sulfatase_CS"/>
</dbReference>
<feature type="domain" description="Sulfatase N-terminal" evidence="5">
    <location>
        <begin position="2"/>
        <end position="280"/>
    </location>
</feature>
<dbReference type="PROSITE" id="PS00523">
    <property type="entry name" value="SULFATASE_1"/>
    <property type="match status" value="1"/>
</dbReference>
<dbReference type="SUPFAM" id="SSF53649">
    <property type="entry name" value="Alkaline phosphatase-like"/>
    <property type="match status" value="1"/>
</dbReference>
<dbReference type="InterPro" id="IPR050738">
    <property type="entry name" value="Sulfatase"/>
</dbReference>
<dbReference type="OrthoDB" id="9762324at2"/>
<dbReference type="PANTHER" id="PTHR42693:SF53">
    <property type="entry name" value="ENDO-4-O-SULFATASE"/>
    <property type="match status" value="1"/>
</dbReference>
<keyword evidence="3" id="KW-0378">Hydrolase</keyword>
<gene>
    <name evidence="6" type="ORF">EYB31_02840</name>
</gene>
<comment type="caution">
    <text evidence="6">The sequence shown here is derived from an EMBL/GenBank/DDBJ whole genome shotgun (WGS) entry which is preliminary data.</text>
</comment>
<evidence type="ECO:0000259" key="5">
    <source>
        <dbReference type="Pfam" id="PF00884"/>
    </source>
</evidence>
<evidence type="ECO:0000256" key="3">
    <source>
        <dbReference type="ARBA" id="ARBA00022801"/>
    </source>
</evidence>
<dbReference type="GO" id="GO:0046872">
    <property type="term" value="F:metal ion binding"/>
    <property type="evidence" value="ECO:0007669"/>
    <property type="project" value="UniProtKB-KW"/>
</dbReference>
<dbReference type="GO" id="GO:0004065">
    <property type="term" value="F:arylsulfatase activity"/>
    <property type="evidence" value="ECO:0007669"/>
    <property type="project" value="TreeGrafter"/>
</dbReference>
<keyword evidence="7" id="KW-1185">Reference proteome</keyword>
<keyword evidence="2" id="KW-0479">Metal-binding</keyword>
<evidence type="ECO:0000313" key="6">
    <source>
        <dbReference type="EMBL" id="TBL81047.1"/>
    </source>
</evidence>
<evidence type="ECO:0000313" key="7">
    <source>
        <dbReference type="Proteomes" id="UP000293142"/>
    </source>
</evidence>
<dbReference type="PANTHER" id="PTHR42693">
    <property type="entry name" value="ARYLSULFATASE FAMILY MEMBER"/>
    <property type="match status" value="1"/>
</dbReference>